<sequence>MLLMLNQNQSDTIKLIFMRPRKIFLIISFLNHHLTLFLKLGEQIKLENKIYSYLFNHSSPDRLDPINFLFFETVAYLVSGSKLVLSFGDFILRQDLLKIGRYLFIFLCRTDLHMKQTTKTNN</sequence>
<comment type="caution">
    <text evidence="1">The sequence shown here is derived from an EMBL/GenBank/DDBJ whole genome shotgun (WGS) entry which is preliminary data.</text>
</comment>
<name>A0A3M7SYA4_BRAPC</name>
<reference evidence="1 2" key="1">
    <citation type="journal article" date="2018" name="Sci. Rep.">
        <title>Genomic signatures of local adaptation to the degree of environmental predictability in rotifers.</title>
        <authorList>
            <person name="Franch-Gras L."/>
            <person name="Hahn C."/>
            <person name="Garcia-Roger E.M."/>
            <person name="Carmona M.J."/>
            <person name="Serra M."/>
            <person name="Gomez A."/>
        </authorList>
    </citation>
    <scope>NUCLEOTIDE SEQUENCE [LARGE SCALE GENOMIC DNA]</scope>
    <source>
        <strain evidence="1">HYR1</strain>
    </source>
</reference>
<gene>
    <name evidence="1" type="ORF">BpHYR1_031824</name>
</gene>
<organism evidence="1 2">
    <name type="scientific">Brachionus plicatilis</name>
    <name type="common">Marine rotifer</name>
    <name type="synonym">Brachionus muelleri</name>
    <dbReference type="NCBI Taxonomy" id="10195"/>
    <lineage>
        <taxon>Eukaryota</taxon>
        <taxon>Metazoa</taxon>
        <taxon>Spiralia</taxon>
        <taxon>Gnathifera</taxon>
        <taxon>Rotifera</taxon>
        <taxon>Eurotatoria</taxon>
        <taxon>Monogononta</taxon>
        <taxon>Pseudotrocha</taxon>
        <taxon>Ploima</taxon>
        <taxon>Brachionidae</taxon>
        <taxon>Brachionus</taxon>
    </lineage>
</organism>
<keyword evidence="2" id="KW-1185">Reference proteome</keyword>
<dbReference type="Proteomes" id="UP000276133">
    <property type="component" value="Unassembled WGS sequence"/>
</dbReference>
<evidence type="ECO:0000313" key="2">
    <source>
        <dbReference type="Proteomes" id="UP000276133"/>
    </source>
</evidence>
<accession>A0A3M7SYA4</accession>
<evidence type="ECO:0000313" key="1">
    <source>
        <dbReference type="EMBL" id="RNA40629.1"/>
    </source>
</evidence>
<proteinExistence type="predicted"/>
<protein>
    <submittedName>
        <fullName evidence="1">Uncharacterized protein</fullName>
    </submittedName>
</protein>
<dbReference type="EMBL" id="REGN01000619">
    <property type="protein sequence ID" value="RNA40629.1"/>
    <property type="molecule type" value="Genomic_DNA"/>
</dbReference>
<dbReference type="AlphaFoldDB" id="A0A3M7SYA4"/>